<reference evidence="2" key="1">
    <citation type="journal article" date="2015" name="Genome Biol. Evol.">
        <title>Organellar Genomes of White Spruce (Picea glauca): Assembly and Annotation.</title>
        <authorList>
            <person name="Jackman S.D."/>
            <person name="Warren R.L."/>
            <person name="Gibb E.A."/>
            <person name="Vandervalk B.P."/>
            <person name="Mohamadi H."/>
            <person name="Chu J."/>
            <person name="Raymond A."/>
            <person name="Pleasance S."/>
            <person name="Coope R."/>
            <person name="Wildung M.R."/>
            <person name="Ritland C.E."/>
            <person name="Bousquet J."/>
            <person name="Jones S.J."/>
            <person name="Bohlmann J."/>
            <person name="Birol I."/>
        </authorList>
    </citation>
    <scope>NUCLEOTIDE SEQUENCE [LARGE SCALE GENOMIC DNA]</scope>
    <source>
        <tissue evidence="2">Flushing bud</tissue>
    </source>
</reference>
<geneLocation type="mitochondrion" evidence="2"/>
<organism evidence="2">
    <name type="scientific">Picea glauca</name>
    <name type="common">White spruce</name>
    <name type="synonym">Pinus glauca</name>
    <dbReference type="NCBI Taxonomy" id="3330"/>
    <lineage>
        <taxon>Eukaryota</taxon>
        <taxon>Viridiplantae</taxon>
        <taxon>Streptophyta</taxon>
        <taxon>Embryophyta</taxon>
        <taxon>Tracheophyta</taxon>
        <taxon>Spermatophyta</taxon>
        <taxon>Pinopsida</taxon>
        <taxon>Pinidae</taxon>
        <taxon>Conifers I</taxon>
        <taxon>Pinales</taxon>
        <taxon>Pinaceae</taxon>
        <taxon>Picea</taxon>
    </lineage>
</organism>
<keyword evidence="2" id="KW-0496">Mitochondrion</keyword>
<dbReference type="EMBL" id="LKAM01000001">
    <property type="protein sequence ID" value="KUM50857.1"/>
    <property type="molecule type" value="Genomic_DNA"/>
</dbReference>
<evidence type="ECO:0000313" key="2">
    <source>
        <dbReference type="EMBL" id="KUM50857.1"/>
    </source>
</evidence>
<dbReference type="AlphaFoldDB" id="A0A124GP51"/>
<sequence length="88" mass="9997">MASMASSNIHHMASSDMDGGIEMGTSNNKIRGQWVYVSHYSTASNLYSQYGWDFTTHASRNSTSVFNSNHGFHPFQIRNSTHFQLRQH</sequence>
<evidence type="ECO:0000256" key="1">
    <source>
        <dbReference type="SAM" id="MobiDB-lite"/>
    </source>
</evidence>
<name>A0A124GP51_PICGL</name>
<accession>A0A124GP51</accession>
<proteinExistence type="predicted"/>
<comment type="caution">
    <text evidence="2">The sequence shown here is derived from an EMBL/GenBank/DDBJ whole genome shotgun (WGS) entry which is preliminary data.</text>
</comment>
<gene>
    <name evidence="2" type="ORF">ABT39_MTgene703</name>
</gene>
<protein>
    <submittedName>
        <fullName evidence="2">Uncharacterized protein</fullName>
    </submittedName>
</protein>
<feature type="region of interest" description="Disordered" evidence="1">
    <location>
        <begin position="1"/>
        <end position="24"/>
    </location>
</feature>